<dbReference type="AlphaFoldDB" id="I3C3S0"/>
<sequence>MKKRLFIAVFSFFAFVSQAQDKEVKVGDVLTINSTSESTYQHIDLPRKNIIIKRGGVPNYKSVFNNEVIVKKVEANESGEQIAVLQRKDGRKFFSSFPTIEANVTRALSSNEITF</sequence>
<protein>
    <submittedName>
        <fullName evidence="2">Uncharacterized protein</fullName>
    </submittedName>
</protein>
<dbReference type="Proteomes" id="UP000004690">
    <property type="component" value="Unassembled WGS sequence"/>
</dbReference>
<keyword evidence="1" id="KW-0732">Signal</keyword>
<dbReference type="OrthoDB" id="1446823at2"/>
<evidence type="ECO:0000313" key="2">
    <source>
        <dbReference type="EMBL" id="EIJ38263.1"/>
    </source>
</evidence>
<proteinExistence type="predicted"/>
<dbReference type="eggNOG" id="ENOG5032ZBW">
    <property type="taxonomic scope" value="Bacteria"/>
</dbReference>
<feature type="chain" id="PRO_5003668412" evidence="1">
    <location>
        <begin position="20"/>
        <end position="115"/>
    </location>
</feature>
<keyword evidence="3" id="KW-1185">Reference proteome</keyword>
<dbReference type="EMBL" id="JH651379">
    <property type="protein sequence ID" value="EIJ38263.1"/>
    <property type="molecule type" value="Genomic_DNA"/>
</dbReference>
<evidence type="ECO:0000313" key="3">
    <source>
        <dbReference type="Proteomes" id="UP000004690"/>
    </source>
</evidence>
<organism evidence="2 3">
    <name type="scientific">Galbibacter orientalis DSM 19592</name>
    <dbReference type="NCBI Taxonomy" id="926559"/>
    <lineage>
        <taxon>Bacteria</taxon>
        <taxon>Pseudomonadati</taxon>
        <taxon>Bacteroidota</taxon>
        <taxon>Flavobacteriia</taxon>
        <taxon>Flavobacteriales</taxon>
        <taxon>Flavobacteriaceae</taxon>
        <taxon>Galbibacter</taxon>
    </lineage>
</organism>
<accession>I3C3S0</accession>
<name>I3C3S0_9FLAO</name>
<gene>
    <name evidence="2" type="ORF">JoomaDRAFT_1247</name>
</gene>
<dbReference type="HOGENOM" id="CLU_165970_0_0_10"/>
<dbReference type="STRING" id="926559.JoomaDRAFT_1247"/>
<feature type="signal peptide" evidence="1">
    <location>
        <begin position="1"/>
        <end position="19"/>
    </location>
</feature>
<evidence type="ECO:0000256" key="1">
    <source>
        <dbReference type="SAM" id="SignalP"/>
    </source>
</evidence>
<reference evidence="2 3" key="1">
    <citation type="submission" date="2012-02" db="EMBL/GenBank/DDBJ databases">
        <title>Improved High-Quality Draft genome of Joostella marina DSM 19592.</title>
        <authorList>
            <consortium name="US DOE Joint Genome Institute (JGI-PGF)"/>
            <person name="Lucas S."/>
            <person name="Copeland A."/>
            <person name="Lapidus A."/>
            <person name="Bruce D."/>
            <person name="Goodwin L."/>
            <person name="Pitluck S."/>
            <person name="Peters L."/>
            <person name="Chertkov O."/>
            <person name="Ovchinnikova G."/>
            <person name="Kyrpides N."/>
            <person name="Mavromatis K."/>
            <person name="Detter J.C."/>
            <person name="Han C."/>
            <person name="Land M."/>
            <person name="Hauser L."/>
            <person name="Markowitz V."/>
            <person name="Cheng J.-F."/>
            <person name="Hugenholtz P."/>
            <person name="Woyke T."/>
            <person name="Wu D."/>
            <person name="Tindall B."/>
            <person name="Brambilla E."/>
            <person name="Klenk H.-P."/>
            <person name="Eisen J.A."/>
        </authorList>
    </citation>
    <scope>NUCLEOTIDE SEQUENCE [LARGE SCALE GENOMIC DNA]</scope>
    <source>
        <strain evidence="2 3">DSM 19592</strain>
    </source>
</reference>
<dbReference type="RefSeq" id="WP_008611423.1">
    <property type="nucleotide sequence ID" value="NZ_JH651379.1"/>
</dbReference>